<accession>A0A7W2AJE9</accession>
<evidence type="ECO:0000313" key="1">
    <source>
        <dbReference type="EMBL" id="MBA4544290.1"/>
    </source>
</evidence>
<evidence type="ECO:0000313" key="2">
    <source>
        <dbReference type="Proteomes" id="UP000530514"/>
    </source>
</evidence>
<dbReference type="RefSeq" id="WP_033102148.1">
    <property type="nucleotide sequence ID" value="NZ_JACEIP010000034.1"/>
</dbReference>
<comment type="caution">
    <text evidence="1">The sequence shown here is derived from an EMBL/GenBank/DDBJ whole genome shotgun (WGS) entry which is preliminary data.</text>
</comment>
<dbReference type="Proteomes" id="UP000530514">
    <property type="component" value="Unassembled WGS sequence"/>
</dbReference>
<name>A0A7W2AJE9_9BACL</name>
<gene>
    <name evidence="1" type="ORF">H1164_15665</name>
</gene>
<dbReference type="AlphaFoldDB" id="A0A7W2AJE9"/>
<sequence>MERFTSSASDDLRSRIRAAIADTLTGVADLLACSSFSPASPPPVCRGSRVDSRFVPGKLPRLGRRLRGNTSVAELKGASAPPLRPAGGVFFRLASHPKKY</sequence>
<keyword evidence="2" id="KW-1185">Reference proteome</keyword>
<dbReference type="EMBL" id="JACEIP010000034">
    <property type="protein sequence ID" value="MBA4544290.1"/>
    <property type="molecule type" value="Genomic_DNA"/>
</dbReference>
<protein>
    <submittedName>
        <fullName evidence="1">Uncharacterized protein</fullName>
    </submittedName>
</protein>
<reference evidence="1 2" key="1">
    <citation type="submission" date="2020-07" db="EMBL/GenBank/DDBJ databases">
        <authorList>
            <person name="Feng H."/>
        </authorList>
    </citation>
    <scope>NUCLEOTIDE SEQUENCE [LARGE SCALE GENOMIC DNA]</scope>
    <source>
        <strain evidence="2">s-11</strain>
    </source>
</reference>
<proteinExistence type="predicted"/>
<organism evidence="1 2">
    <name type="scientific">Thermoactinomyces daqus</name>
    <dbReference type="NCBI Taxonomy" id="1329516"/>
    <lineage>
        <taxon>Bacteria</taxon>
        <taxon>Bacillati</taxon>
        <taxon>Bacillota</taxon>
        <taxon>Bacilli</taxon>
        <taxon>Bacillales</taxon>
        <taxon>Thermoactinomycetaceae</taxon>
        <taxon>Thermoactinomyces</taxon>
    </lineage>
</organism>